<dbReference type="EMBL" id="CACRSP010000004">
    <property type="protein sequence ID" value="VYT03847.1"/>
    <property type="molecule type" value="Genomic_DNA"/>
</dbReference>
<reference evidence="3 5" key="1">
    <citation type="journal article" date="2019" name="Nat. Med.">
        <title>A library of human gut bacterial isolates paired with longitudinal multiomics data enables mechanistic microbiome research.</title>
        <authorList>
            <person name="Poyet M."/>
            <person name="Groussin M."/>
            <person name="Gibbons S.M."/>
            <person name="Avila-Pacheco J."/>
            <person name="Jiang X."/>
            <person name="Kearney S.M."/>
            <person name="Perrotta A.R."/>
            <person name="Berdy B."/>
            <person name="Zhao S."/>
            <person name="Lieberman T.D."/>
            <person name="Swanson P.K."/>
            <person name="Smith M."/>
            <person name="Roesemann S."/>
            <person name="Alexander J.E."/>
            <person name="Rich S.A."/>
            <person name="Livny J."/>
            <person name="Vlamakis H."/>
            <person name="Clish C."/>
            <person name="Bullock K."/>
            <person name="Deik A."/>
            <person name="Scott J."/>
            <person name="Pierce K.A."/>
            <person name="Xavier R.J."/>
            <person name="Alm E.J."/>
        </authorList>
    </citation>
    <scope>NUCLEOTIDE SEQUENCE [LARGE SCALE GENOMIC DNA]</scope>
    <source>
        <strain evidence="3 5">BIOML-A2</strain>
    </source>
</reference>
<dbReference type="InterPro" id="IPR025420">
    <property type="entry name" value="DUF4143"/>
</dbReference>
<feature type="domain" description="AAA" evidence="1">
    <location>
        <begin position="20"/>
        <end position="136"/>
    </location>
</feature>
<dbReference type="PANTHER" id="PTHR43566">
    <property type="entry name" value="CONSERVED PROTEIN"/>
    <property type="match status" value="1"/>
</dbReference>
<dbReference type="GO" id="GO:0005524">
    <property type="term" value="F:ATP binding"/>
    <property type="evidence" value="ECO:0007669"/>
    <property type="project" value="UniProtKB-KW"/>
</dbReference>
<gene>
    <name evidence="4" type="ORF">BDLFYP24_01954</name>
    <name evidence="3" type="ORF">GBB04_01005</name>
</gene>
<dbReference type="InterPro" id="IPR027417">
    <property type="entry name" value="P-loop_NTPase"/>
</dbReference>
<dbReference type="InterPro" id="IPR041682">
    <property type="entry name" value="AAA_14"/>
</dbReference>
<evidence type="ECO:0000313" key="3">
    <source>
        <dbReference type="EMBL" id="KAB7462390.1"/>
    </source>
</evidence>
<dbReference type="EMBL" id="WDPD01000001">
    <property type="protein sequence ID" value="KAB7462390.1"/>
    <property type="molecule type" value="Genomic_DNA"/>
</dbReference>
<name>A0A6N2TE57_9BIFI</name>
<evidence type="ECO:0000313" key="5">
    <source>
        <dbReference type="Proteomes" id="UP000429211"/>
    </source>
</evidence>
<dbReference type="AlphaFoldDB" id="A0A6N2TE57"/>
<protein>
    <submittedName>
        <fullName evidence="3">ATP-binding protein</fullName>
    </submittedName>
</protein>
<keyword evidence="3" id="KW-0547">Nucleotide-binding</keyword>
<dbReference type="RefSeq" id="WP_129879789.1">
    <property type="nucleotide sequence ID" value="NZ_CACRSP010000004.1"/>
</dbReference>
<keyword evidence="3" id="KW-0067">ATP-binding</keyword>
<proteinExistence type="predicted"/>
<evidence type="ECO:0000259" key="1">
    <source>
        <dbReference type="Pfam" id="PF13173"/>
    </source>
</evidence>
<dbReference type="Pfam" id="PF13635">
    <property type="entry name" value="DUF4143"/>
    <property type="match status" value="1"/>
</dbReference>
<evidence type="ECO:0000259" key="2">
    <source>
        <dbReference type="Pfam" id="PF13635"/>
    </source>
</evidence>
<feature type="domain" description="DUF4143" evidence="2">
    <location>
        <begin position="176"/>
        <end position="336"/>
    </location>
</feature>
<sequence>MSMISRGLKQELLQSAREMPVLTLTGPRQSGKTTLVRACFPDYEYVTLENPDVRREFMDDPRYFLKRYSNHIIFDEAQRTPELFSYLQEAVDRTNEPGQFVLTGSQNFLLMNTISQTLAGRVAVRYLLPLAYSELLESNETCDAANWIFKGGYPRLYDGDIRIANFYGDYLSTYVERDVRNELGVRKIAGFDRFVHYAAHQCGKSFNATSFAEACGISRLTANDWMSVLESSFIAFRMLPYYKNYGKQLVKAPKMYFYDTGLAANLIGLDAADDLRNGEMWGNMFENAVAVEIVKQYYMRGSEPKLYYWRDNKGLEIDFIVEKGGKPQYVIEVKASSTYDVHAWANIDKLADVMEVDTNHRILVYGGEERFETRHGRVLRLCDLSELMDV</sequence>
<dbReference type="PANTHER" id="PTHR43566:SF2">
    <property type="entry name" value="DUF4143 DOMAIN-CONTAINING PROTEIN"/>
    <property type="match status" value="1"/>
</dbReference>
<organism evidence="4">
    <name type="scientific">Bifidobacterium dentium</name>
    <dbReference type="NCBI Taxonomy" id="1689"/>
    <lineage>
        <taxon>Bacteria</taxon>
        <taxon>Bacillati</taxon>
        <taxon>Actinomycetota</taxon>
        <taxon>Actinomycetes</taxon>
        <taxon>Bifidobacteriales</taxon>
        <taxon>Bifidobacteriaceae</taxon>
        <taxon>Bifidobacterium</taxon>
    </lineage>
</organism>
<dbReference type="Proteomes" id="UP000429211">
    <property type="component" value="Unassembled WGS sequence"/>
</dbReference>
<accession>A0A6N2TE57</accession>
<dbReference type="Pfam" id="PF13173">
    <property type="entry name" value="AAA_14"/>
    <property type="match status" value="1"/>
</dbReference>
<dbReference type="SUPFAM" id="SSF52540">
    <property type="entry name" value="P-loop containing nucleoside triphosphate hydrolases"/>
    <property type="match status" value="1"/>
</dbReference>
<evidence type="ECO:0000313" key="4">
    <source>
        <dbReference type="EMBL" id="VYT03847.1"/>
    </source>
</evidence>
<reference evidence="4" key="2">
    <citation type="submission" date="2019-11" db="EMBL/GenBank/DDBJ databases">
        <authorList>
            <person name="Feng L."/>
        </authorList>
    </citation>
    <scope>NUCLEOTIDE SEQUENCE</scope>
    <source>
        <strain evidence="4">BdentiumLFYP24</strain>
    </source>
</reference>